<dbReference type="PhylomeDB" id="A0A0G4HNZ7"/>
<feature type="region of interest" description="Disordered" evidence="8">
    <location>
        <begin position="339"/>
        <end position="401"/>
    </location>
</feature>
<name>A0A0G4HNZ7_9ALVE</name>
<dbReference type="Gene3D" id="2.70.150.10">
    <property type="entry name" value="Calcium-transporting ATPase, cytoplasmic transduction domain A"/>
    <property type="match status" value="1"/>
</dbReference>
<feature type="region of interest" description="Disordered" evidence="8">
    <location>
        <begin position="249"/>
        <end position="305"/>
    </location>
</feature>
<comment type="subcellular location">
    <subcellularLocation>
        <location evidence="1">Membrane</location>
        <topology evidence="1">Multi-pass membrane protein</topology>
    </subcellularLocation>
</comment>
<dbReference type="InterPro" id="IPR018303">
    <property type="entry name" value="ATPase_P-typ_P_site"/>
</dbReference>
<dbReference type="VEuPathDB" id="CryptoDB:Cvel_1208"/>
<feature type="transmembrane region" description="Helical" evidence="9">
    <location>
        <begin position="1358"/>
        <end position="1377"/>
    </location>
</feature>
<dbReference type="EMBL" id="CDMZ01003324">
    <property type="protein sequence ID" value="CEM45944.1"/>
    <property type="molecule type" value="Genomic_DNA"/>
</dbReference>
<feature type="transmembrane region" description="Helical" evidence="9">
    <location>
        <begin position="513"/>
        <end position="539"/>
    </location>
</feature>
<dbReference type="PANTHER" id="PTHR24092:SF150">
    <property type="entry name" value="PHOSPHOLIPID-TRANSPORTING ATPASE"/>
    <property type="match status" value="1"/>
</dbReference>
<feature type="domain" description="P-type ATPase N-terminal" evidence="10">
    <location>
        <begin position="45"/>
        <end position="94"/>
    </location>
</feature>
<keyword evidence="7 9" id="KW-0472">Membrane</keyword>
<dbReference type="PROSITE" id="PS00154">
    <property type="entry name" value="ATPASE_E1_E2"/>
    <property type="match status" value="1"/>
</dbReference>
<feature type="region of interest" description="Disordered" evidence="8">
    <location>
        <begin position="611"/>
        <end position="663"/>
    </location>
</feature>
<reference evidence="12" key="1">
    <citation type="submission" date="2014-11" db="EMBL/GenBank/DDBJ databases">
        <authorList>
            <person name="Otto D Thomas"/>
            <person name="Naeem Raeece"/>
        </authorList>
    </citation>
    <scope>NUCLEOTIDE SEQUENCE</scope>
</reference>
<protein>
    <submittedName>
        <fullName evidence="12">Uncharacterized protein</fullName>
    </submittedName>
</protein>
<organism evidence="12">
    <name type="scientific">Chromera velia CCMP2878</name>
    <dbReference type="NCBI Taxonomy" id="1169474"/>
    <lineage>
        <taxon>Eukaryota</taxon>
        <taxon>Sar</taxon>
        <taxon>Alveolata</taxon>
        <taxon>Colpodellida</taxon>
        <taxon>Chromeraceae</taxon>
        <taxon>Chromera</taxon>
    </lineage>
</organism>
<feature type="compositionally biased region" description="Basic and acidic residues" evidence="8">
    <location>
        <begin position="745"/>
        <end position="760"/>
    </location>
</feature>
<feature type="transmembrane region" description="Helical" evidence="9">
    <location>
        <begin position="1389"/>
        <end position="1414"/>
    </location>
</feature>
<evidence type="ECO:0000256" key="7">
    <source>
        <dbReference type="ARBA" id="ARBA00023136"/>
    </source>
</evidence>
<dbReference type="InterPro" id="IPR008250">
    <property type="entry name" value="ATPase_P-typ_transduc_dom_A_sf"/>
</dbReference>
<dbReference type="InterPro" id="IPR032630">
    <property type="entry name" value="P_typ_ATPase_c"/>
</dbReference>
<feature type="region of interest" description="Disordered" evidence="8">
    <location>
        <begin position="1627"/>
        <end position="1652"/>
    </location>
</feature>
<dbReference type="InterPro" id="IPR023214">
    <property type="entry name" value="HAD_sf"/>
</dbReference>
<dbReference type="InterPro" id="IPR023298">
    <property type="entry name" value="ATPase_P-typ_TM_dom_sf"/>
</dbReference>
<dbReference type="GO" id="GO:0005886">
    <property type="term" value="C:plasma membrane"/>
    <property type="evidence" value="ECO:0007669"/>
    <property type="project" value="TreeGrafter"/>
</dbReference>
<dbReference type="InterPro" id="IPR023299">
    <property type="entry name" value="ATPase_P-typ_cyto_dom_N"/>
</dbReference>
<dbReference type="SFLD" id="SFLDS00003">
    <property type="entry name" value="Haloacid_Dehalogenase"/>
    <property type="match status" value="1"/>
</dbReference>
<dbReference type="SUPFAM" id="SSF81653">
    <property type="entry name" value="Calcium ATPase, transduction domain A"/>
    <property type="match status" value="1"/>
</dbReference>
<dbReference type="PANTHER" id="PTHR24092">
    <property type="entry name" value="PROBABLE PHOSPHOLIPID-TRANSPORTING ATPASE"/>
    <property type="match status" value="1"/>
</dbReference>
<keyword evidence="2 9" id="KW-0812">Transmembrane</keyword>
<evidence type="ECO:0000256" key="8">
    <source>
        <dbReference type="SAM" id="MobiDB-lite"/>
    </source>
</evidence>
<evidence type="ECO:0000259" key="10">
    <source>
        <dbReference type="Pfam" id="PF16209"/>
    </source>
</evidence>
<evidence type="ECO:0000256" key="6">
    <source>
        <dbReference type="ARBA" id="ARBA00022989"/>
    </source>
</evidence>
<feature type="region of interest" description="Disordered" evidence="8">
    <location>
        <begin position="733"/>
        <end position="767"/>
    </location>
</feature>
<evidence type="ECO:0000259" key="11">
    <source>
        <dbReference type="Pfam" id="PF16212"/>
    </source>
</evidence>
<feature type="region of interest" description="Disordered" evidence="8">
    <location>
        <begin position="1457"/>
        <end position="1559"/>
    </location>
</feature>
<dbReference type="SUPFAM" id="SSF81660">
    <property type="entry name" value="Metal cation-transporting ATPase, ATP-binding domain N"/>
    <property type="match status" value="1"/>
</dbReference>
<evidence type="ECO:0000256" key="9">
    <source>
        <dbReference type="SAM" id="Phobius"/>
    </source>
</evidence>
<dbReference type="GO" id="GO:0045332">
    <property type="term" value="P:phospholipid translocation"/>
    <property type="evidence" value="ECO:0007669"/>
    <property type="project" value="TreeGrafter"/>
</dbReference>
<dbReference type="InterPro" id="IPR001757">
    <property type="entry name" value="P_typ_ATPase"/>
</dbReference>
<feature type="transmembrane region" description="Helical" evidence="9">
    <location>
        <begin position="1327"/>
        <end position="1346"/>
    </location>
</feature>
<evidence type="ECO:0000256" key="2">
    <source>
        <dbReference type="ARBA" id="ARBA00022692"/>
    </source>
</evidence>
<feature type="compositionally biased region" description="Gly residues" evidence="8">
    <location>
        <begin position="631"/>
        <end position="640"/>
    </location>
</feature>
<dbReference type="Gene3D" id="3.40.1110.10">
    <property type="entry name" value="Calcium-transporting ATPase, cytoplasmic domain N"/>
    <property type="match status" value="2"/>
</dbReference>
<dbReference type="InterPro" id="IPR032631">
    <property type="entry name" value="P-type_ATPase_N"/>
</dbReference>
<accession>A0A0G4HNZ7</accession>
<dbReference type="InterPro" id="IPR036412">
    <property type="entry name" value="HAD-like_sf"/>
</dbReference>
<dbReference type="NCBIfam" id="TIGR01494">
    <property type="entry name" value="ATPase_P-type"/>
    <property type="match status" value="1"/>
</dbReference>
<dbReference type="Gene3D" id="1.20.1110.10">
    <property type="entry name" value="Calcium-transporting ATPase, transmembrane domain"/>
    <property type="match status" value="1"/>
</dbReference>
<sequence>MKKKGPEASLFENRVIYPRRPNHPVRVTKVRHPIKHSTRLNETIAVHKNDVRTTKYTLLTWIPTSLFYQFRRSANIYFLVVVVLTFLPFSPKHPAPIAATFGFVVFFAVMKDGYEDWQRRRQDTRENRAECRRFSFEKRDWEEETQRGQVHVGDVVLLRSNETVPADLLCLASSDADEGIVFVDTANLDGETNLKRKKAVGVTHHEVMTRCDCVHLERGVNGQERGVSEAAPMSSGAAAAGVILVSPSSVPGSAPSPPVSPSQSPQAAVTLPPHRPEESPQQQVQRAGTGGSAEDADPHSHAPEWDSPLLAHAVDSLDVVVKAEHPHADVAVFRGSLVTNPGLRGRSQSKVPDELAPAVAKRQPSPVKGQRRDNRASTHVTPFQRCGLSTGDHSAGRRRSGSLNLEKHPEVSLGADSLLFRGCVVRNTKWVLGVVVYAGAETKIRMNANEAPTKVSRLSRSMNELLGGVFCFLFGACALYAGLGLYWETTTGVKQWYLRVEGEDTAPRTAPSVLFFLIIRFFTVLVAIAHLIPISLYVVMEVLKLLLTLWINTDEKMEDANGIPSLARTSDVVEELGQAEFLFSDKTGTLTCNSMEFAICHVDGKSFGHVHAMSPRSSQAGGRETRRGEGGEGIGSSPGGGDREGAQSGSPHSPSDAEEDRELMRQNARAHLPDGPLRGYLFDLPPATAEAGEAVEKPTQLPSSSSSASASADSLLRFFALLALCHSVLPGERKKEEAEETEKEEGDKGEGKGKKQKEPEPEFSFEGASPDEVALVLAAAQRGIVLKTRGKRKGARWETMRLDILGVEHLFECRETLGFSSDRKRMTVVVEHRGALGSEVPPGEGKFYCLTKGADSVMGGLLSSEGGLRADDKQALSAFSRQGLRTLIMASKPLTLDEYAQWSADHLSATVQIEGRELAEEEVAKRMETDLRLAGISAVEDKLQDDVPQTIFRLKDAGLRVFVLTGDKLETAVDIGFSCQLLDNEMSLHTIAEGTVSSVEEAKKALVAVLEDAQTRVPDFYAHPPQHIDLEGAPTSGAGGCRRFDWFTLGLTACLCPRREKKSAIRKEFDRLGHGSHQKKGGQMKKPRRIGLAIDGQTLSLCLADDEITDIFLRVCLAVSACLCCRLSPRQKALLVRLVRRGTGLITVAVGDGANDVPMIQEAHVGVGIRGKEGTQAVQSSDYAIPQFKCLQRLILVHGRKAYRRIATMLNWYFYKQVVIVVCDLAFNLFSGFSGQVFFPDWLSALYVVFFTSLVCLATYAVDVDVPDEIALALPVCYLAGSYNAFFSDRVFWAYMFAAVYHGAASFFVPVFGLLYFGDASGRPEGFWYLSCVSFTLCVLIVNYKLILYTYSWAWPQWAMLVFTLVFYFLALSLLSINPLSTIFQWNIFGIAGLILSRWLPLIVVILGPVVILVPDFVVERLRLAFFATPLDIVMYAVRTGKGEEVIQRVGKGVASEGEREKVKNGSPLAAGVETDTPPLEAARGGSGEGESPPHTQLELTTSAAAPPEAARELSLPLDDPNPRAMPDQRCPSPGISFTSASPTHTGPGRARTAGERSIRSTFLRRVNVSDEGLEANLSPEIDTVGAAADAAERGEAGGSAFDEDGGGRRLIPVQTFHTAVDSPTALVPVETPRSPPHDPGLSISATRCKAG</sequence>
<evidence type="ECO:0000256" key="4">
    <source>
        <dbReference type="ARBA" id="ARBA00022842"/>
    </source>
</evidence>
<dbReference type="InterPro" id="IPR044492">
    <property type="entry name" value="P_typ_ATPase_HD_dom"/>
</dbReference>
<evidence type="ECO:0000256" key="3">
    <source>
        <dbReference type="ARBA" id="ARBA00022723"/>
    </source>
</evidence>
<feature type="transmembrane region" description="Helical" evidence="9">
    <location>
        <begin position="465"/>
        <end position="487"/>
    </location>
</feature>
<dbReference type="Pfam" id="PF13246">
    <property type="entry name" value="Cation_ATPase"/>
    <property type="match status" value="1"/>
</dbReference>
<feature type="transmembrane region" description="Helical" evidence="9">
    <location>
        <begin position="1292"/>
        <end position="1315"/>
    </location>
</feature>
<dbReference type="GO" id="GO:0140326">
    <property type="term" value="F:ATPase-coupled intramembrane lipid transporter activity"/>
    <property type="evidence" value="ECO:0007669"/>
    <property type="project" value="TreeGrafter"/>
</dbReference>
<gene>
    <name evidence="12" type="ORF">Cvel_1208</name>
</gene>
<evidence type="ECO:0000313" key="12">
    <source>
        <dbReference type="EMBL" id="CEM45944.1"/>
    </source>
</evidence>
<keyword evidence="6 9" id="KW-1133">Transmembrane helix</keyword>
<proteinExistence type="predicted"/>
<feature type="domain" description="P-type ATPase C-terminal" evidence="11">
    <location>
        <begin position="1178"/>
        <end position="1427"/>
    </location>
</feature>
<dbReference type="GO" id="GO:0016887">
    <property type="term" value="F:ATP hydrolysis activity"/>
    <property type="evidence" value="ECO:0007669"/>
    <property type="project" value="InterPro"/>
</dbReference>
<feature type="compositionally biased region" description="Polar residues" evidence="8">
    <location>
        <begin position="1536"/>
        <end position="1545"/>
    </location>
</feature>
<keyword evidence="4" id="KW-0460">Magnesium</keyword>
<dbReference type="GO" id="GO:0005524">
    <property type="term" value="F:ATP binding"/>
    <property type="evidence" value="ECO:0007669"/>
    <property type="project" value="InterPro"/>
</dbReference>
<feature type="transmembrane region" description="Helical" evidence="9">
    <location>
        <begin position="1210"/>
        <end position="1230"/>
    </location>
</feature>
<dbReference type="SFLD" id="SFLDF00027">
    <property type="entry name" value="p-type_atpase"/>
    <property type="match status" value="1"/>
</dbReference>
<dbReference type="Pfam" id="PF16209">
    <property type="entry name" value="PhoLip_ATPase_N"/>
    <property type="match status" value="1"/>
</dbReference>
<feature type="transmembrane region" description="Helical" evidence="9">
    <location>
        <begin position="1242"/>
        <end position="1262"/>
    </location>
</feature>
<evidence type="ECO:0000256" key="1">
    <source>
        <dbReference type="ARBA" id="ARBA00004141"/>
    </source>
</evidence>
<dbReference type="Pfam" id="PF16212">
    <property type="entry name" value="PhoLip_ATPase_C"/>
    <property type="match status" value="1"/>
</dbReference>
<evidence type="ECO:0000256" key="5">
    <source>
        <dbReference type="ARBA" id="ARBA00022967"/>
    </source>
</evidence>
<dbReference type="SUPFAM" id="SSF56784">
    <property type="entry name" value="HAD-like"/>
    <property type="match status" value="1"/>
</dbReference>
<keyword evidence="3" id="KW-0479">Metal-binding</keyword>
<dbReference type="SFLD" id="SFLDG00002">
    <property type="entry name" value="C1.7:_P-type_atpase_like"/>
    <property type="match status" value="1"/>
</dbReference>
<dbReference type="SUPFAM" id="SSF81665">
    <property type="entry name" value="Calcium ATPase, transmembrane domain M"/>
    <property type="match status" value="1"/>
</dbReference>
<keyword evidence="5" id="KW-1278">Translocase</keyword>
<dbReference type="Gene3D" id="3.40.50.1000">
    <property type="entry name" value="HAD superfamily/HAD-like"/>
    <property type="match status" value="2"/>
</dbReference>
<dbReference type="GO" id="GO:0046872">
    <property type="term" value="F:metal ion binding"/>
    <property type="evidence" value="ECO:0007669"/>
    <property type="project" value="UniProtKB-KW"/>
</dbReference>